<dbReference type="KEGG" id="hfe:HFELIS_07260"/>
<accession>E7AB50</accession>
<evidence type="ECO:0000313" key="3">
    <source>
        <dbReference type="Proteomes" id="UP000007934"/>
    </source>
</evidence>
<dbReference type="InterPro" id="IPR029046">
    <property type="entry name" value="LolA/LolB/LppX"/>
</dbReference>
<dbReference type="STRING" id="936155.HFELIS_07260"/>
<dbReference type="EMBL" id="FQ670179">
    <property type="protein sequence ID" value="CBY82810.1"/>
    <property type="molecule type" value="Genomic_DNA"/>
</dbReference>
<protein>
    <submittedName>
        <fullName evidence="2">Outer-membrane lipoprotein carrier protein</fullName>
    </submittedName>
</protein>
<keyword evidence="2" id="KW-0449">Lipoprotein</keyword>
<dbReference type="AlphaFoldDB" id="E7AB50"/>
<dbReference type="RefSeq" id="WP_013469176.1">
    <property type="nucleotide sequence ID" value="NC_014810.2"/>
</dbReference>
<dbReference type="eggNOG" id="COG2834">
    <property type="taxonomic scope" value="Bacteria"/>
</dbReference>
<dbReference type="GeneID" id="36133527"/>
<reference evidence="2 3" key="1">
    <citation type="journal article" date="2011" name="Genome Biol. Evol.">
        <title>Comparative whole genome sequence analysis of the carcinogenic bacterial model pathogen Helicobacter felis.</title>
        <authorList>
            <person name="Arnold I.C."/>
            <person name="Zigova Z."/>
            <person name="Holden M."/>
            <person name="Lawley T.D."/>
            <person name="Rad R."/>
            <person name="Dougan G."/>
            <person name="Falkow S."/>
            <person name="Bentley S.D."/>
            <person name="Muller A."/>
        </authorList>
    </citation>
    <scope>NUCLEOTIDE SEQUENCE [LARGE SCALE GENOMIC DNA]</scope>
    <source>
        <strain evidence="3">ATCC 49179 / CCUG 28539 / NCTC 12436 / CS1</strain>
    </source>
</reference>
<dbReference type="Proteomes" id="UP000007934">
    <property type="component" value="Chromosome"/>
</dbReference>
<dbReference type="SUPFAM" id="SSF89392">
    <property type="entry name" value="Prokaryotic lipoproteins and lipoprotein localization factors"/>
    <property type="match status" value="1"/>
</dbReference>
<evidence type="ECO:0000313" key="2">
    <source>
        <dbReference type="EMBL" id="CBY82810.1"/>
    </source>
</evidence>
<evidence type="ECO:0000256" key="1">
    <source>
        <dbReference type="ARBA" id="ARBA00022729"/>
    </source>
</evidence>
<dbReference type="Gene3D" id="2.50.20.10">
    <property type="entry name" value="Lipoprotein localisation LolA/LolB/LppX"/>
    <property type="match status" value="1"/>
</dbReference>
<dbReference type="CDD" id="cd16325">
    <property type="entry name" value="LolA"/>
    <property type="match status" value="1"/>
</dbReference>
<sequence>MGWVLAFCLSVVSLWGVELHVKTFKAHFKQVVIGEGPINPVYEGELFAKIPDAAKWVYNKPSKKEIYMRDNHVLVYEPRLMQATLTKLDQSLDLFTILKKAKLQKDGRYKTKVKGTTYYFTLQDQLPHTLEFKDKLHNKVEITFSAIQTDMPLEDSMFIFTLPQGVDLVRQ</sequence>
<dbReference type="HOGENOM" id="CLU_125914_0_0_7"/>
<organism evidence="2 3">
    <name type="scientific">Helicobacter felis (strain ATCC 49179 / CCUG 28539 / NCTC 12436 / CS1)</name>
    <dbReference type="NCBI Taxonomy" id="936155"/>
    <lineage>
        <taxon>Bacteria</taxon>
        <taxon>Pseudomonadati</taxon>
        <taxon>Campylobacterota</taxon>
        <taxon>Epsilonproteobacteria</taxon>
        <taxon>Campylobacterales</taxon>
        <taxon>Helicobacteraceae</taxon>
        <taxon>Helicobacter</taxon>
    </lineage>
</organism>
<dbReference type="PANTHER" id="PTHR35869">
    <property type="entry name" value="OUTER-MEMBRANE LIPOPROTEIN CARRIER PROTEIN"/>
    <property type="match status" value="1"/>
</dbReference>
<dbReference type="InterPro" id="IPR004564">
    <property type="entry name" value="OM_lipoprot_carrier_LolA-like"/>
</dbReference>
<keyword evidence="3" id="KW-1185">Reference proteome</keyword>
<proteinExistence type="predicted"/>
<keyword evidence="1" id="KW-0732">Signal</keyword>
<dbReference type="NCBIfam" id="NF000663">
    <property type="entry name" value="PRK00031.2-1"/>
    <property type="match status" value="1"/>
</dbReference>
<name>E7AB50_HELFC</name>
<dbReference type="OrthoDB" id="5339202at2"/>
<gene>
    <name evidence="2" type="ordered locus">Hfelis_07260</name>
</gene>
<dbReference type="PANTHER" id="PTHR35869:SF1">
    <property type="entry name" value="OUTER-MEMBRANE LIPOPROTEIN CARRIER PROTEIN"/>
    <property type="match status" value="1"/>
</dbReference>
<dbReference type="Pfam" id="PF03548">
    <property type="entry name" value="LolA"/>
    <property type="match status" value="1"/>
</dbReference>